<feature type="domain" description="SF3 helicase" evidence="5">
    <location>
        <begin position="169"/>
        <end position="323"/>
    </location>
</feature>
<dbReference type="STRING" id="697329.Rumal_2258"/>
<feature type="compositionally biased region" description="Polar residues" evidence="4">
    <location>
        <begin position="1"/>
        <end position="19"/>
    </location>
</feature>
<dbReference type="HOGENOM" id="CLU_035811_0_0_9"/>
<evidence type="ECO:0000313" key="7">
    <source>
        <dbReference type="Proteomes" id="UP000006919"/>
    </source>
</evidence>
<dbReference type="PANTHER" id="PTHR35372">
    <property type="entry name" value="ATP BINDING PROTEIN-RELATED"/>
    <property type="match status" value="1"/>
</dbReference>
<protein>
    <recommendedName>
        <fullName evidence="5">SF3 helicase domain-containing protein</fullName>
    </recommendedName>
</protein>
<sequence>MNENTNDVSKNGENASATVSPEKKKERELPDWMLDKTTVNELKFCKLFTQKHPMKCIGGRFFDYDGLVDENALGNEVYRMLRLGVWIGLSKKVVQIMDALRLYTYSEPIPPDMNFIHVQNGKLDLQGNFYPNREFCTNRLNICYDPNIRNGAYYPEQFMTFLLELLTPEDVVTLQEYLGYLLIPSTKGQKMMFLIGQGGEGKSRIGIVLREIFRDNMLTGNIHRIETDRFFRYNLKDRLLMIDDDMQMQALSSTGYIKNLVTAETPIDVEAKGKQSEQALLYTRLLCFGNGSPKTLYDKSKGFSRRMIILTTLPPPERRIIDPYIAEKFIAEKEKIFCWMYDGLLRLLANNYRFTISDRARQNVMETMQDNCNITEFLEDTDRVMYGEKLCVSSAALYDSYYRWCDDNALTALKRDTFTSWVKQNSDQFSIKYTNNISVGGKTVRGFRGIAIKYIST</sequence>
<dbReference type="eggNOG" id="COG3378">
    <property type="taxonomic scope" value="Bacteria"/>
</dbReference>
<dbReference type="InterPro" id="IPR006500">
    <property type="entry name" value="Helicase_put_C_phage/plasmid"/>
</dbReference>
<reference evidence="6 7" key="1">
    <citation type="journal article" date="2011" name="J. Bacteriol.">
        <title>Complete genome of the cellulolytic ruminal bacterium Ruminococcus albus 7.</title>
        <authorList>
            <person name="Suen G."/>
            <person name="Stevenson D.M."/>
            <person name="Bruce D.C."/>
            <person name="Chertkov O."/>
            <person name="Copeland A."/>
            <person name="Cheng J.F."/>
            <person name="Detter C."/>
            <person name="Detter J.C."/>
            <person name="Goodwin L.A."/>
            <person name="Han C.S."/>
            <person name="Hauser L.J."/>
            <person name="Ivanova N.N."/>
            <person name="Kyrpides N.C."/>
            <person name="Land M.L."/>
            <person name="Lapidus A."/>
            <person name="Lucas S."/>
            <person name="Ovchinnikova G."/>
            <person name="Pitluck S."/>
            <person name="Tapia R."/>
            <person name="Woyke T."/>
            <person name="Boyum J."/>
            <person name="Mead D."/>
            <person name="Weimer P.J."/>
        </authorList>
    </citation>
    <scope>NUCLEOTIDE SEQUENCE [LARGE SCALE GENOMIC DNA]</scope>
    <source>
        <strain evidence="7">ATCC 27210 / DSM 20455 / JCM 14654 / NCDO 2250 / 7</strain>
    </source>
</reference>
<dbReference type="OrthoDB" id="9763644at2"/>
<dbReference type="InterPro" id="IPR027417">
    <property type="entry name" value="P-loop_NTPase"/>
</dbReference>
<evidence type="ECO:0000256" key="3">
    <source>
        <dbReference type="ARBA" id="ARBA00022840"/>
    </source>
</evidence>
<proteinExistence type="predicted"/>
<feature type="region of interest" description="Disordered" evidence="4">
    <location>
        <begin position="1"/>
        <end position="27"/>
    </location>
</feature>
<dbReference type="RefSeq" id="WP_013498895.1">
    <property type="nucleotide sequence ID" value="NC_014825.1"/>
</dbReference>
<evidence type="ECO:0000313" key="6">
    <source>
        <dbReference type="EMBL" id="ADU22743.1"/>
    </source>
</evidence>
<dbReference type="GO" id="GO:0016787">
    <property type="term" value="F:hydrolase activity"/>
    <property type="evidence" value="ECO:0007669"/>
    <property type="project" value="UniProtKB-KW"/>
</dbReference>
<dbReference type="InterPro" id="IPR051620">
    <property type="entry name" value="ORF904-like_C"/>
</dbReference>
<dbReference type="Pfam" id="PF19263">
    <property type="entry name" value="DUF5906"/>
    <property type="match status" value="1"/>
</dbReference>
<evidence type="ECO:0000256" key="4">
    <source>
        <dbReference type="SAM" id="MobiDB-lite"/>
    </source>
</evidence>
<dbReference type="InterPro" id="IPR014015">
    <property type="entry name" value="Helicase_SF3_DNA-vir"/>
</dbReference>
<keyword evidence="3" id="KW-0067">ATP-binding</keyword>
<dbReference type="EMBL" id="CP002403">
    <property type="protein sequence ID" value="ADU22743.1"/>
    <property type="molecule type" value="Genomic_DNA"/>
</dbReference>
<keyword evidence="1" id="KW-0547">Nucleotide-binding</keyword>
<accession>E6UCR4</accession>
<dbReference type="Proteomes" id="UP000006919">
    <property type="component" value="Chromosome"/>
</dbReference>
<gene>
    <name evidence="6" type="ordered locus">Rumal_2258</name>
</gene>
<dbReference type="Gene3D" id="3.40.50.300">
    <property type="entry name" value="P-loop containing nucleotide triphosphate hydrolases"/>
    <property type="match status" value="1"/>
</dbReference>
<dbReference type="NCBIfam" id="TIGR01613">
    <property type="entry name" value="primase_Cterm"/>
    <property type="match status" value="1"/>
</dbReference>
<organism evidence="6 7">
    <name type="scientific">Ruminococcus albus (strain ATCC 27210 / DSM 20455 / JCM 14654 / NCDO 2250 / 7)</name>
    <dbReference type="NCBI Taxonomy" id="697329"/>
    <lineage>
        <taxon>Bacteria</taxon>
        <taxon>Bacillati</taxon>
        <taxon>Bacillota</taxon>
        <taxon>Clostridia</taxon>
        <taxon>Eubacteriales</taxon>
        <taxon>Oscillospiraceae</taxon>
        <taxon>Ruminococcus</taxon>
    </lineage>
</organism>
<keyword evidence="2" id="KW-0378">Hydrolase</keyword>
<evidence type="ECO:0000256" key="2">
    <source>
        <dbReference type="ARBA" id="ARBA00022801"/>
    </source>
</evidence>
<evidence type="ECO:0000259" key="5">
    <source>
        <dbReference type="PROSITE" id="PS51206"/>
    </source>
</evidence>
<dbReference type="AlphaFoldDB" id="E6UCR4"/>
<dbReference type="PROSITE" id="PS51206">
    <property type="entry name" value="SF3_HELICASE_1"/>
    <property type="match status" value="1"/>
</dbReference>
<dbReference type="InterPro" id="IPR045455">
    <property type="entry name" value="NrS-1_pol-like_helicase"/>
</dbReference>
<dbReference type="PANTHER" id="PTHR35372:SF2">
    <property type="entry name" value="SF3 HELICASE DOMAIN-CONTAINING PROTEIN"/>
    <property type="match status" value="1"/>
</dbReference>
<evidence type="ECO:0000256" key="1">
    <source>
        <dbReference type="ARBA" id="ARBA00022741"/>
    </source>
</evidence>
<dbReference type="KEGG" id="ral:Rumal_2258"/>
<dbReference type="GO" id="GO:0005524">
    <property type="term" value="F:ATP binding"/>
    <property type="evidence" value="ECO:0007669"/>
    <property type="project" value="UniProtKB-KW"/>
</dbReference>
<name>E6UCR4_RUMA7</name>